<feature type="domain" description="C2H2-type" evidence="14">
    <location>
        <begin position="845"/>
        <end position="873"/>
    </location>
</feature>
<evidence type="ECO:0000256" key="1">
    <source>
        <dbReference type="ARBA" id="ARBA00004123"/>
    </source>
</evidence>
<feature type="domain" description="C2H2-type" evidence="14">
    <location>
        <begin position="613"/>
        <end position="640"/>
    </location>
</feature>
<dbReference type="GO" id="GO:0005694">
    <property type="term" value="C:chromosome"/>
    <property type="evidence" value="ECO:0007669"/>
    <property type="project" value="UniProtKB-ARBA"/>
</dbReference>
<evidence type="ECO:0000256" key="6">
    <source>
        <dbReference type="ARBA" id="ARBA00023015"/>
    </source>
</evidence>
<keyword evidence="8" id="KW-0804">Transcription</keyword>
<evidence type="ECO:0000259" key="12">
    <source>
        <dbReference type="PROSITE" id="PS50055"/>
    </source>
</evidence>
<feature type="domain" description="C2H2-type" evidence="14">
    <location>
        <begin position="574"/>
        <end position="597"/>
    </location>
</feature>
<keyword evidence="9" id="KW-0539">Nucleus</keyword>
<dbReference type="FunFam" id="3.30.160.60:FF:001732">
    <property type="entry name" value="Zgc:162936"/>
    <property type="match status" value="1"/>
</dbReference>
<dbReference type="Proteomes" id="UP000438429">
    <property type="component" value="Unassembled WGS sequence"/>
</dbReference>
<dbReference type="FunFam" id="3.30.160.60:FF:000100">
    <property type="entry name" value="Zinc finger 45-like"/>
    <property type="match status" value="1"/>
</dbReference>
<dbReference type="InterPro" id="IPR016130">
    <property type="entry name" value="Tyr_Pase_AS"/>
</dbReference>
<evidence type="ECO:0000259" key="14">
    <source>
        <dbReference type="PROSITE" id="PS50157"/>
    </source>
</evidence>
<dbReference type="PROSITE" id="PS00383">
    <property type="entry name" value="TYR_PHOSPHATASE_1"/>
    <property type="match status" value="1"/>
</dbReference>
<dbReference type="PRINTS" id="PR00700">
    <property type="entry name" value="PRTYPHPHTASE"/>
</dbReference>
<keyword evidence="6" id="KW-0805">Transcription regulation</keyword>
<dbReference type="Gene3D" id="3.30.160.60">
    <property type="entry name" value="Classic Zinc Finger"/>
    <property type="match status" value="11"/>
</dbReference>
<comment type="subcellular location">
    <subcellularLocation>
        <location evidence="1">Nucleus</location>
    </subcellularLocation>
</comment>
<evidence type="ECO:0000256" key="8">
    <source>
        <dbReference type="ARBA" id="ARBA00023163"/>
    </source>
</evidence>
<feature type="domain" description="C2H2-type" evidence="14">
    <location>
        <begin position="878"/>
        <end position="905"/>
    </location>
</feature>
<dbReference type="PANTHER" id="PTHR24384">
    <property type="entry name" value="FINGER PUTATIVE TRANSCRIPTION FACTOR FAMILY-RELATED"/>
    <property type="match status" value="1"/>
</dbReference>
<feature type="domain" description="C2H2-type" evidence="14">
    <location>
        <begin position="770"/>
        <end position="798"/>
    </location>
</feature>
<dbReference type="PROSITE" id="PS50055">
    <property type="entry name" value="TYR_PHOSPHATASE_PTP"/>
    <property type="match status" value="1"/>
</dbReference>
<evidence type="ECO:0000313" key="15">
    <source>
        <dbReference type="EMBL" id="KAF0028655.1"/>
    </source>
</evidence>
<dbReference type="InterPro" id="IPR000387">
    <property type="entry name" value="Tyr_Pase_dom"/>
</dbReference>
<dbReference type="PANTHER" id="PTHR24384:SF189">
    <property type="entry name" value="C2H2-TYPE DOMAIN-CONTAINING PROTEIN-RELATED"/>
    <property type="match status" value="1"/>
</dbReference>
<dbReference type="EMBL" id="VEVO01000017">
    <property type="protein sequence ID" value="KAF0028655.1"/>
    <property type="molecule type" value="Genomic_DNA"/>
</dbReference>
<feature type="domain" description="Tyrosine specific protein phosphatases" evidence="13">
    <location>
        <begin position="256"/>
        <end position="326"/>
    </location>
</feature>
<dbReference type="PROSITE" id="PS50157">
    <property type="entry name" value="ZINC_FINGER_C2H2_2"/>
    <property type="match status" value="12"/>
</dbReference>
<evidence type="ECO:0000256" key="9">
    <source>
        <dbReference type="ARBA" id="ARBA00023242"/>
    </source>
</evidence>
<feature type="domain" description="C2H2-type" evidence="14">
    <location>
        <begin position="546"/>
        <end position="573"/>
    </location>
</feature>
<feature type="domain" description="Tyrosine-protein phosphatase" evidence="12">
    <location>
        <begin position="82"/>
        <end position="327"/>
    </location>
</feature>
<dbReference type="InterPro" id="IPR029021">
    <property type="entry name" value="Prot-tyrosine_phosphatase-like"/>
</dbReference>
<dbReference type="SMART" id="SM00355">
    <property type="entry name" value="ZnF_C2H2"/>
    <property type="match status" value="12"/>
</dbReference>
<evidence type="ECO:0000256" key="11">
    <source>
        <dbReference type="SAM" id="MobiDB-lite"/>
    </source>
</evidence>
<feature type="compositionally biased region" description="Acidic residues" evidence="11">
    <location>
        <begin position="489"/>
        <end position="509"/>
    </location>
</feature>
<feature type="domain" description="C2H2-type" evidence="14">
    <location>
        <begin position="817"/>
        <end position="844"/>
    </location>
</feature>
<feature type="domain" description="C2H2-type" evidence="14">
    <location>
        <begin position="675"/>
        <end position="702"/>
    </location>
</feature>
<evidence type="ECO:0000313" key="16">
    <source>
        <dbReference type="Proteomes" id="UP000438429"/>
    </source>
</evidence>
<reference evidence="15 16" key="1">
    <citation type="submission" date="2019-06" db="EMBL/GenBank/DDBJ databases">
        <title>Draft genomes of female and male turbot (Scophthalmus maximus).</title>
        <authorList>
            <person name="Xu H."/>
            <person name="Xu X.-W."/>
            <person name="Shao C."/>
            <person name="Chen S."/>
        </authorList>
    </citation>
    <scope>NUCLEOTIDE SEQUENCE [LARGE SCALE GENOMIC DNA]</scope>
    <source>
        <strain evidence="15">Ysfricsl-2016a</strain>
        <tissue evidence="15">Blood</tissue>
    </source>
</reference>
<keyword evidence="2" id="KW-0479">Metal-binding</keyword>
<accession>A0A6A4S8N7</accession>
<dbReference type="FunFam" id="3.30.160.60:FF:000446">
    <property type="entry name" value="Zinc finger protein"/>
    <property type="match status" value="2"/>
</dbReference>
<evidence type="ECO:0000256" key="7">
    <source>
        <dbReference type="ARBA" id="ARBA00023125"/>
    </source>
</evidence>
<dbReference type="InterPro" id="IPR003595">
    <property type="entry name" value="Tyr_Pase_cat"/>
</dbReference>
<dbReference type="GO" id="GO:0000981">
    <property type="term" value="F:DNA-binding transcription factor activity, RNA polymerase II-specific"/>
    <property type="evidence" value="ECO:0007669"/>
    <property type="project" value="TreeGrafter"/>
</dbReference>
<dbReference type="InterPro" id="IPR036236">
    <property type="entry name" value="Znf_C2H2_sf"/>
</dbReference>
<sequence length="976" mass="110636">MCPDDRPFRTDGHTGSKNLDHDWTSTDTVLYWIWTSTGSVLYYDSHTMTSETSSLVQSHYKQRESERDAPPYQTGQLHPAIRVADLLQHITQMKCAEGYGFKEEYEPQDGESGSDYINANYVDYVFIHDAILEACLCGDTAIPANQLRSVYYEMNRLDPQTNSSQIKEEFRTLNMVTPTLRVEDCSIALLPRNHEKNRCMDVLPPDRCLPFLITIDGESSNYINAALMDPQDGYRMVQQFQFLGWPMYRDTPVSKRSFLKLVHQVDKWQDEYDGGDGRTVVHCLNGGGRSGVFCSISIVCEMLRQQRCVDVFHAVKTLRNNKPNMVDLLVVFKMTSGLVAPPGGGEQLCVFMLRAEEEVRRREVGCQWESPERREVGCQSDATERRDAAVQVDLLDQLRHAASPAMLLQCFSVRPDGPDGGALLQYCTSSTRTRTRTIKPAARLSPKPTESRTQRRPTPRSSNATRRLPPKRRGRGRRRHRHVSPDADHQEEEGEDDDEEEGGEGEDGSGDPNWTPPADVHAPPSSLDSNPQHAPVCAVKLKAGSIMCDVCGKVMKNKSSLARHSFIHTGKKPFACDLCDLRFNRRDNLQHHVTRLHPHGVAKLQKQRELQAWLCAACGKTFSCRSRLKAHEVVHSGVKPHRCDLCPKAYMRTNDLEHHKKIVHAGTEPQRPSSLLCDFCGKEFKCRSQLLIHFQTHTGERPHLCDICGRKFARQHQLKRHKILIHTNQLSHEENPSPDSPFACGVCGKRLKSQALLAAHAHIHTADKPHRCGVCLRSFQRATCLKQHHLRVHLKVKMNNAPHAAGSRRSAVQARAFPCHICSKVFKFKSLLASHSLIHSELRPYACDFCSRSFRRLSHLKRHREVVHANGARPPASFVCHICGKDKKCRSQLDRHVIIHTGERPFACDLCAARFNRRGNLQQHRRRMHGMGQPSPEEAPPFLFDDDMTPALTYKQEETVVSVDAEPFHTEMLDTT</sequence>
<keyword evidence="3" id="KW-0677">Repeat</keyword>
<feature type="domain" description="C2H2-type" evidence="14">
    <location>
        <begin position="641"/>
        <end position="669"/>
    </location>
</feature>
<dbReference type="PROSITE" id="PS00028">
    <property type="entry name" value="ZINC_FINGER_C2H2_1"/>
    <property type="match status" value="11"/>
</dbReference>
<dbReference type="PROSITE" id="PS50056">
    <property type="entry name" value="TYR_PHOSPHATASE_2"/>
    <property type="match status" value="1"/>
</dbReference>
<feature type="domain" description="C2H2-type" evidence="14">
    <location>
        <begin position="906"/>
        <end position="934"/>
    </location>
</feature>
<name>A0A6A4S8N7_SCOMX</name>
<dbReference type="InterPro" id="IPR050752">
    <property type="entry name" value="C2H2-ZF_domain"/>
</dbReference>
<proteinExistence type="predicted"/>
<dbReference type="SUPFAM" id="SSF52799">
    <property type="entry name" value="(Phosphotyrosine protein) phosphatases II"/>
    <property type="match status" value="1"/>
</dbReference>
<feature type="domain" description="C2H2-type" evidence="14">
    <location>
        <begin position="742"/>
        <end position="769"/>
    </location>
</feature>
<keyword evidence="7" id="KW-0238">DNA-binding</keyword>
<dbReference type="SMART" id="SM00404">
    <property type="entry name" value="PTPc_motif"/>
    <property type="match status" value="1"/>
</dbReference>
<organism evidence="15 16">
    <name type="scientific">Scophthalmus maximus</name>
    <name type="common">Turbot</name>
    <name type="synonym">Psetta maxima</name>
    <dbReference type="NCBI Taxonomy" id="52904"/>
    <lineage>
        <taxon>Eukaryota</taxon>
        <taxon>Metazoa</taxon>
        <taxon>Chordata</taxon>
        <taxon>Craniata</taxon>
        <taxon>Vertebrata</taxon>
        <taxon>Euteleostomi</taxon>
        <taxon>Actinopterygii</taxon>
        <taxon>Neopterygii</taxon>
        <taxon>Teleostei</taxon>
        <taxon>Neoteleostei</taxon>
        <taxon>Acanthomorphata</taxon>
        <taxon>Carangaria</taxon>
        <taxon>Pleuronectiformes</taxon>
        <taxon>Pleuronectoidei</taxon>
        <taxon>Scophthalmidae</taxon>
        <taxon>Scophthalmus</taxon>
    </lineage>
</organism>
<protein>
    <recommendedName>
        <fullName evidence="17">Protein-tyrosine-phosphatase</fullName>
    </recommendedName>
</protein>
<evidence type="ECO:0000256" key="2">
    <source>
        <dbReference type="ARBA" id="ARBA00022723"/>
    </source>
</evidence>
<evidence type="ECO:0000256" key="10">
    <source>
        <dbReference type="PROSITE-ProRule" id="PRU00042"/>
    </source>
</evidence>
<dbReference type="Gene3D" id="3.90.190.10">
    <property type="entry name" value="Protein tyrosine phosphatase superfamily"/>
    <property type="match status" value="2"/>
</dbReference>
<keyword evidence="4 10" id="KW-0863">Zinc-finger</keyword>
<feature type="domain" description="C2H2-type" evidence="14">
    <location>
        <begin position="703"/>
        <end position="731"/>
    </location>
</feature>
<dbReference type="SMART" id="SM00194">
    <property type="entry name" value="PTPc"/>
    <property type="match status" value="1"/>
</dbReference>
<dbReference type="GO" id="GO:0000978">
    <property type="term" value="F:RNA polymerase II cis-regulatory region sequence-specific DNA binding"/>
    <property type="evidence" value="ECO:0007669"/>
    <property type="project" value="TreeGrafter"/>
</dbReference>
<evidence type="ECO:0000256" key="3">
    <source>
        <dbReference type="ARBA" id="ARBA00022737"/>
    </source>
</evidence>
<dbReference type="GO" id="GO:0004725">
    <property type="term" value="F:protein tyrosine phosphatase activity"/>
    <property type="evidence" value="ECO:0007669"/>
    <property type="project" value="InterPro"/>
</dbReference>
<dbReference type="GO" id="GO:0005634">
    <property type="term" value="C:nucleus"/>
    <property type="evidence" value="ECO:0007669"/>
    <property type="project" value="UniProtKB-SubCell"/>
</dbReference>
<dbReference type="AlphaFoldDB" id="A0A6A4S8N7"/>
<evidence type="ECO:0000256" key="5">
    <source>
        <dbReference type="ARBA" id="ARBA00022833"/>
    </source>
</evidence>
<comment type="caution">
    <text evidence="15">The sequence shown here is derived from an EMBL/GenBank/DDBJ whole genome shotgun (WGS) entry which is preliminary data.</text>
</comment>
<dbReference type="GO" id="GO:0008270">
    <property type="term" value="F:zinc ion binding"/>
    <property type="evidence" value="ECO:0007669"/>
    <property type="project" value="UniProtKB-KW"/>
</dbReference>
<dbReference type="Pfam" id="PF00102">
    <property type="entry name" value="Y_phosphatase"/>
    <property type="match status" value="1"/>
</dbReference>
<gene>
    <name evidence="15" type="ORF">F2P81_019742</name>
</gene>
<dbReference type="GO" id="GO:0045893">
    <property type="term" value="P:positive regulation of DNA-templated transcription"/>
    <property type="evidence" value="ECO:0007669"/>
    <property type="project" value="UniProtKB-ARBA"/>
</dbReference>
<evidence type="ECO:0000259" key="13">
    <source>
        <dbReference type="PROSITE" id="PS50056"/>
    </source>
</evidence>
<dbReference type="InterPro" id="IPR000242">
    <property type="entry name" value="PTP_cat"/>
</dbReference>
<keyword evidence="5" id="KW-0862">Zinc</keyword>
<dbReference type="Pfam" id="PF00096">
    <property type="entry name" value="zf-C2H2"/>
    <property type="match status" value="4"/>
</dbReference>
<dbReference type="SUPFAM" id="SSF57667">
    <property type="entry name" value="beta-beta-alpha zinc fingers"/>
    <property type="match status" value="6"/>
</dbReference>
<feature type="compositionally biased region" description="Basic residues" evidence="11">
    <location>
        <begin position="468"/>
        <end position="482"/>
    </location>
</feature>
<feature type="region of interest" description="Disordered" evidence="11">
    <location>
        <begin position="431"/>
        <end position="532"/>
    </location>
</feature>
<dbReference type="InterPro" id="IPR013087">
    <property type="entry name" value="Znf_C2H2_type"/>
</dbReference>
<evidence type="ECO:0000256" key="4">
    <source>
        <dbReference type="ARBA" id="ARBA00022771"/>
    </source>
</evidence>
<evidence type="ECO:0008006" key="17">
    <source>
        <dbReference type="Google" id="ProtNLM"/>
    </source>
</evidence>